<keyword evidence="1" id="KW-1185">Reference proteome</keyword>
<sequence length="104" mass="11495">NINNLFIGGSNCVFLQSINASAQDSSAPWTRAERTQLLDFISSLSVFLDDGSISDYAKMQMCVHSFSQLLLTSSYLEARMCILIEFGGGFNFGFFGDFLACFSF</sequence>
<name>A0A1I7Y5B1_9BILA</name>
<dbReference type="Proteomes" id="UP000095287">
    <property type="component" value="Unplaced"/>
</dbReference>
<dbReference type="AlphaFoldDB" id="A0A1I7Y5B1"/>
<evidence type="ECO:0000313" key="2">
    <source>
        <dbReference type="WBParaSite" id="L893_g12892.t1"/>
    </source>
</evidence>
<evidence type="ECO:0000313" key="1">
    <source>
        <dbReference type="Proteomes" id="UP000095287"/>
    </source>
</evidence>
<reference evidence="2" key="1">
    <citation type="submission" date="2016-11" db="UniProtKB">
        <authorList>
            <consortium name="WormBaseParasite"/>
        </authorList>
    </citation>
    <scope>IDENTIFICATION</scope>
</reference>
<protein>
    <submittedName>
        <fullName evidence="2">NR LBD domain-containing protein</fullName>
    </submittedName>
</protein>
<accession>A0A1I7Y5B1</accession>
<proteinExistence type="predicted"/>
<organism evidence="1 2">
    <name type="scientific">Steinernema glaseri</name>
    <dbReference type="NCBI Taxonomy" id="37863"/>
    <lineage>
        <taxon>Eukaryota</taxon>
        <taxon>Metazoa</taxon>
        <taxon>Ecdysozoa</taxon>
        <taxon>Nematoda</taxon>
        <taxon>Chromadorea</taxon>
        <taxon>Rhabditida</taxon>
        <taxon>Tylenchina</taxon>
        <taxon>Panagrolaimomorpha</taxon>
        <taxon>Strongyloidoidea</taxon>
        <taxon>Steinernematidae</taxon>
        <taxon>Steinernema</taxon>
    </lineage>
</organism>
<dbReference type="WBParaSite" id="L893_g12892.t1">
    <property type="protein sequence ID" value="L893_g12892.t1"/>
    <property type="gene ID" value="L893_g12892"/>
</dbReference>